<evidence type="ECO:0000313" key="3">
    <source>
        <dbReference type="Proteomes" id="UP000018143"/>
    </source>
</evidence>
<evidence type="ECO:0008006" key="4">
    <source>
        <dbReference type="Google" id="ProtNLM"/>
    </source>
</evidence>
<accession>T1DXA3</accession>
<protein>
    <recommendedName>
        <fullName evidence="4">Lipoprotein</fullName>
    </recommendedName>
</protein>
<gene>
    <name evidence="2" type="ORF">HFN_1331</name>
</gene>
<evidence type="ECO:0000256" key="1">
    <source>
        <dbReference type="SAM" id="SignalP"/>
    </source>
</evidence>
<sequence>MKICLSILRALPFMALVSCEILALESNANSTLLNDSYAYNDLGGGANKSTR</sequence>
<evidence type="ECO:0000313" key="2">
    <source>
        <dbReference type="EMBL" id="GAD20087.1"/>
    </source>
</evidence>
<feature type="chain" id="PRO_5004574699" description="Lipoprotein" evidence="1">
    <location>
        <begin position="24"/>
        <end position="51"/>
    </location>
</feature>
<proteinExistence type="predicted"/>
<dbReference type="AlphaFoldDB" id="T1DXA3"/>
<organism evidence="2 3">
    <name type="scientific">Helicobacter fennelliae MRY12-0050</name>
    <dbReference type="NCBI Taxonomy" id="1325130"/>
    <lineage>
        <taxon>Bacteria</taxon>
        <taxon>Pseudomonadati</taxon>
        <taxon>Campylobacterota</taxon>
        <taxon>Epsilonproteobacteria</taxon>
        <taxon>Campylobacterales</taxon>
        <taxon>Helicobacteraceae</taxon>
        <taxon>Helicobacter</taxon>
    </lineage>
</organism>
<comment type="caution">
    <text evidence="2">The sequence shown here is derived from an EMBL/GenBank/DDBJ whole genome shotgun (WGS) entry which is preliminary data.</text>
</comment>
<name>T1DXA3_9HELI</name>
<dbReference type="Proteomes" id="UP000018143">
    <property type="component" value="Unassembled WGS sequence"/>
</dbReference>
<reference evidence="2 3" key="1">
    <citation type="journal article" date="2013" name="Genome Announc.">
        <title>Draft Genome Sequence of Helicobacter fennelliae Strain MRY12-0050, Isolated from a Bacteremia Patient.</title>
        <authorList>
            <person name="Rimbara E."/>
            <person name="Matsui M."/>
            <person name="Mori S."/>
            <person name="Suzuki S."/>
            <person name="Suzuki M."/>
            <person name="Kim H."/>
            <person name="Sekizuka T."/>
            <person name="Kuroda M."/>
            <person name="Shibayama K."/>
        </authorList>
    </citation>
    <scope>NUCLEOTIDE SEQUENCE [LARGE SCALE GENOMIC DNA]</scope>
    <source>
        <strain evidence="2 3">MRY12-0050</strain>
    </source>
</reference>
<keyword evidence="3" id="KW-1185">Reference proteome</keyword>
<keyword evidence="1" id="KW-0732">Signal</keyword>
<dbReference type="RefSeq" id="WP_023949846.1">
    <property type="nucleotide sequence ID" value="NZ_BASD01000033.1"/>
</dbReference>
<dbReference type="STRING" id="1325130.HFN_1331"/>
<dbReference type="EMBL" id="BASD01000033">
    <property type="protein sequence ID" value="GAD20087.1"/>
    <property type="molecule type" value="Genomic_DNA"/>
</dbReference>
<feature type="signal peptide" evidence="1">
    <location>
        <begin position="1"/>
        <end position="23"/>
    </location>
</feature>